<evidence type="ECO:0000259" key="2">
    <source>
        <dbReference type="Pfam" id="PF08718"/>
    </source>
</evidence>
<feature type="compositionally biased region" description="Basic residues" evidence="1">
    <location>
        <begin position="386"/>
        <end position="400"/>
    </location>
</feature>
<feature type="region of interest" description="Disordered" evidence="1">
    <location>
        <begin position="386"/>
        <end position="408"/>
    </location>
</feature>
<sequence>MLKSELNQIMNAPSLAFVVRRNVLIAGLLTYLLFAGKDIAEAHLPLSSLPHLRGGHSAFVPTATTNLESRSGHPRSPVLLGLGDLQRTINVVGNKIQAETEKHWSGLHENIGREWGKVASSIGKLLSGRERQGTGKLDNVLRAFKSVLNGNEVDTAQLLKACRAHLILMKSGGAALRIVAKDLEANLNKAESLFEKRPEDGKYLASLLEVERNSGIHDGNMLKEDSAAMGLLWIRRSLAFQKDLYASLIPANGRHPKDAAVQAYDKTLAPYHGWLLQKIFPASLSQMPGRRVFIAKFGGTEVDDLNEELEGEIVKKLKTLVSTWEPILNTWRNDNNIHSLVTSFLLIVQCISATAEDGAIPRRILSLPFLRGGAAASSVVVAQQRSTKKQRQQLRRKTRGARGGGGPVSQLVDNVMRGLGEVGDRIQTDASNFGRGIGREWDKLASSTTRFVASLPEMMTRLPLPPFVGRRRRSLLKLSKLDAVCQNFATVLRSGDEVDTAQLLRACRAHVDLMKTGGPSLRLVAKDLESNVRKAEDAFRLSPREGHRLSALLERERDRGIHNGSELHERSAAMGLLWIRRSLAFQLDLYACLASGDGHPREAAYGAYARHLAPYHGWTLQKIFPASLSQMPDRRAFLAKFGGVTIDELSDEHDREIVRKLRSLIGTWNPLLSSWKGVFERLGLEDTRRV</sequence>
<dbReference type="InterPro" id="IPR014830">
    <property type="entry name" value="Glycolipid_transfer_prot_dom"/>
</dbReference>
<dbReference type="Gene3D" id="1.10.3520.10">
    <property type="entry name" value="Glycolipid transfer protein"/>
    <property type="match status" value="2"/>
</dbReference>
<name>A0ABD3NLU0_9STRA</name>
<dbReference type="PANTHER" id="PTHR10219">
    <property type="entry name" value="GLYCOLIPID TRANSFER PROTEIN-RELATED"/>
    <property type="match status" value="1"/>
</dbReference>
<feature type="domain" description="Glycolipid transfer protein" evidence="2">
    <location>
        <begin position="153"/>
        <end position="298"/>
    </location>
</feature>
<evidence type="ECO:0000256" key="1">
    <source>
        <dbReference type="SAM" id="MobiDB-lite"/>
    </source>
</evidence>
<evidence type="ECO:0000313" key="4">
    <source>
        <dbReference type="Proteomes" id="UP001530315"/>
    </source>
</evidence>
<organism evidence="3 4">
    <name type="scientific">Stephanodiscus triporus</name>
    <dbReference type="NCBI Taxonomy" id="2934178"/>
    <lineage>
        <taxon>Eukaryota</taxon>
        <taxon>Sar</taxon>
        <taxon>Stramenopiles</taxon>
        <taxon>Ochrophyta</taxon>
        <taxon>Bacillariophyta</taxon>
        <taxon>Coscinodiscophyceae</taxon>
        <taxon>Thalassiosirophycidae</taxon>
        <taxon>Stephanodiscales</taxon>
        <taxon>Stephanodiscaceae</taxon>
        <taxon>Stephanodiscus</taxon>
    </lineage>
</organism>
<comment type="caution">
    <text evidence="3">The sequence shown here is derived from an EMBL/GenBank/DDBJ whole genome shotgun (WGS) entry which is preliminary data.</text>
</comment>
<dbReference type="PANTHER" id="PTHR10219:SF43">
    <property type="entry name" value="GLYCOLIPID TRANSFER PROTEIN DOMAIN-CONTAINING PROTEIN"/>
    <property type="match status" value="1"/>
</dbReference>
<evidence type="ECO:0000313" key="3">
    <source>
        <dbReference type="EMBL" id="KAL3776945.1"/>
    </source>
</evidence>
<protein>
    <recommendedName>
        <fullName evidence="2">Glycolipid transfer protein domain-containing protein</fullName>
    </recommendedName>
</protein>
<dbReference type="Pfam" id="PF08718">
    <property type="entry name" value="GLTP"/>
    <property type="match status" value="2"/>
</dbReference>
<dbReference type="SUPFAM" id="SSF110004">
    <property type="entry name" value="Glycolipid transfer protein, GLTP"/>
    <property type="match status" value="2"/>
</dbReference>
<reference evidence="3 4" key="1">
    <citation type="submission" date="2024-10" db="EMBL/GenBank/DDBJ databases">
        <title>Updated reference genomes for cyclostephanoid diatoms.</title>
        <authorList>
            <person name="Roberts W.R."/>
            <person name="Alverson A.J."/>
        </authorList>
    </citation>
    <scope>NUCLEOTIDE SEQUENCE [LARGE SCALE GENOMIC DNA]</scope>
    <source>
        <strain evidence="3 4">AJA276-08</strain>
    </source>
</reference>
<proteinExistence type="predicted"/>
<accession>A0ABD3NLU0</accession>
<dbReference type="EMBL" id="JALLAZ020001324">
    <property type="protein sequence ID" value="KAL3776945.1"/>
    <property type="molecule type" value="Genomic_DNA"/>
</dbReference>
<dbReference type="InterPro" id="IPR036497">
    <property type="entry name" value="GLTP_sf"/>
</dbReference>
<dbReference type="Proteomes" id="UP001530315">
    <property type="component" value="Unassembled WGS sequence"/>
</dbReference>
<feature type="domain" description="Glycolipid transfer protein" evidence="2">
    <location>
        <begin position="498"/>
        <end position="642"/>
    </location>
</feature>
<dbReference type="AlphaFoldDB" id="A0ABD3NLU0"/>
<keyword evidence="4" id="KW-1185">Reference proteome</keyword>
<gene>
    <name evidence="3" type="ORF">ACHAW5_009257</name>
</gene>